<dbReference type="Gene3D" id="3.40.50.1820">
    <property type="entry name" value="alpha/beta hydrolase"/>
    <property type="match status" value="1"/>
</dbReference>
<gene>
    <name evidence="2" type="ORF">ANIA_03242</name>
</gene>
<proteinExistence type="predicted"/>
<dbReference type="PANTHER" id="PTHR37017">
    <property type="entry name" value="AB HYDROLASE-1 DOMAIN-CONTAINING PROTEIN-RELATED"/>
    <property type="match status" value="1"/>
</dbReference>
<dbReference type="KEGG" id="ani:ANIA_03242"/>
<name>Q5B888_EMENI</name>
<dbReference type="AlphaFoldDB" id="Q5B888"/>
<keyword evidence="3" id="KW-1185">Reference proteome</keyword>
<reference evidence="3" key="2">
    <citation type="journal article" date="2009" name="Fungal Genet. Biol.">
        <title>The 2008 update of the Aspergillus nidulans genome annotation: a community effort.</title>
        <authorList>
            <person name="Wortman J.R."/>
            <person name="Gilsenan J.M."/>
            <person name="Joardar V."/>
            <person name="Deegan J."/>
            <person name="Clutterbuck J."/>
            <person name="Andersen M.R."/>
            <person name="Archer D."/>
            <person name="Bencina M."/>
            <person name="Braus G."/>
            <person name="Coutinho P."/>
            <person name="von Dohren H."/>
            <person name="Doonan J."/>
            <person name="Driessen A.J."/>
            <person name="Durek P."/>
            <person name="Espeso E."/>
            <person name="Fekete E."/>
            <person name="Flipphi M."/>
            <person name="Estrada C.G."/>
            <person name="Geysens S."/>
            <person name="Goldman G."/>
            <person name="de Groot P.W."/>
            <person name="Hansen K."/>
            <person name="Harris S.D."/>
            <person name="Heinekamp T."/>
            <person name="Helmstaedt K."/>
            <person name="Henrissat B."/>
            <person name="Hofmann G."/>
            <person name="Homan T."/>
            <person name="Horio T."/>
            <person name="Horiuchi H."/>
            <person name="James S."/>
            <person name="Jones M."/>
            <person name="Karaffa L."/>
            <person name="Karanyi Z."/>
            <person name="Kato M."/>
            <person name="Keller N."/>
            <person name="Kelly D.E."/>
            <person name="Kiel J.A."/>
            <person name="Kim J.M."/>
            <person name="van der Klei I.J."/>
            <person name="Klis F.M."/>
            <person name="Kovalchuk A."/>
            <person name="Krasevec N."/>
            <person name="Kubicek C.P."/>
            <person name="Liu B."/>
            <person name="Maccabe A."/>
            <person name="Meyer V."/>
            <person name="Mirabito P."/>
            <person name="Miskei M."/>
            <person name="Mos M."/>
            <person name="Mullins J."/>
            <person name="Nelson D.R."/>
            <person name="Nielsen J."/>
            <person name="Oakley B.R."/>
            <person name="Osmani S.A."/>
            <person name="Pakula T."/>
            <person name="Paszewski A."/>
            <person name="Paulsen I."/>
            <person name="Pilsyk S."/>
            <person name="Pocsi I."/>
            <person name="Punt P.J."/>
            <person name="Ram A.F."/>
            <person name="Ren Q."/>
            <person name="Robellet X."/>
            <person name="Robson G."/>
            <person name="Seiboth B."/>
            <person name="van Solingen P."/>
            <person name="Specht T."/>
            <person name="Sun J."/>
            <person name="Taheri-Talesh N."/>
            <person name="Takeshita N."/>
            <person name="Ussery D."/>
            <person name="vanKuyk P.A."/>
            <person name="Visser H."/>
            <person name="van de Vondervoort P.J."/>
            <person name="de Vries R.P."/>
            <person name="Walton J."/>
            <person name="Xiang X."/>
            <person name="Xiong Y."/>
            <person name="Zeng A.P."/>
            <person name="Brandt B.W."/>
            <person name="Cornell M.J."/>
            <person name="van den Hondel C.A."/>
            <person name="Visser J."/>
            <person name="Oliver S.G."/>
            <person name="Turner G."/>
        </authorList>
    </citation>
    <scope>GENOME REANNOTATION</scope>
    <source>
        <strain evidence="3">FGSC A4 / ATCC 38163 / CBS 112.46 / NRRL 194 / M139</strain>
    </source>
</reference>
<dbReference type="Pfam" id="PF12697">
    <property type="entry name" value="Abhydrolase_6"/>
    <property type="match status" value="1"/>
</dbReference>
<dbReference type="HOGENOM" id="CLU_046066_1_3_1"/>
<dbReference type="SUPFAM" id="SSF53474">
    <property type="entry name" value="alpha/beta-Hydrolases"/>
    <property type="match status" value="1"/>
</dbReference>
<dbReference type="OrthoDB" id="408373at2759"/>
<dbReference type="InterPro" id="IPR029058">
    <property type="entry name" value="AB_hydrolase_fold"/>
</dbReference>
<dbReference type="OMA" id="WHQPSSY"/>
<sequence length="184" mass="20104">MARVSAPANPRTTIIILHGAWHNPTHYYDLAAVLRALGHKVLIPRLLFMSGARPANSGLYTDSDHIRSYAESLADAGHCLVVLMHTYSGQPLAANFADDGTVEYRDVGERMVGPGLSKEDLESYIARLKPWNGQALYQEIREVTRMDIPVSYILSLQGMMLPIAYQNVMVAGIGAAGGKLRLLG</sequence>
<dbReference type="InterPro" id="IPR000073">
    <property type="entry name" value="AB_hydrolase_1"/>
</dbReference>
<dbReference type="InterPro" id="IPR052897">
    <property type="entry name" value="Sec-Metab_Biosynth_Hydrolase"/>
</dbReference>
<dbReference type="InParanoid" id="Q5B888"/>
<dbReference type="PANTHER" id="PTHR37017:SF10">
    <property type="entry name" value="AB HYDROLASE-1 DOMAIN-CONTAINING PROTEIN"/>
    <property type="match status" value="1"/>
</dbReference>
<dbReference type="GeneID" id="2873752"/>
<dbReference type="Proteomes" id="UP000000560">
    <property type="component" value="Chromosome VI"/>
</dbReference>
<protein>
    <recommendedName>
        <fullName evidence="1">AB hydrolase-1 domain-containing protein</fullName>
    </recommendedName>
</protein>
<evidence type="ECO:0000259" key="1">
    <source>
        <dbReference type="Pfam" id="PF12697"/>
    </source>
</evidence>
<reference evidence="3" key="1">
    <citation type="journal article" date="2005" name="Nature">
        <title>Sequencing of Aspergillus nidulans and comparative analysis with A. fumigatus and A. oryzae.</title>
        <authorList>
            <person name="Galagan J.E."/>
            <person name="Calvo S.E."/>
            <person name="Cuomo C."/>
            <person name="Ma L.J."/>
            <person name="Wortman J.R."/>
            <person name="Batzoglou S."/>
            <person name="Lee S.I."/>
            <person name="Basturkmen M."/>
            <person name="Spevak C.C."/>
            <person name="Clutterbuck J."/>
            <person name="Kapitonov V."/>
            <person name="Jurka J."/>
            <person name="Scazzocchio C."/>
            <person name="Farman M."/>
            <person name="Butler J."/>
            <person name="Purcell S."/>
            <person name="Harris S."/>
            <person name="Braus G.H."/>
            <person name="Draht O."/>
            <person name="Busch S."/>
            <person name="D'Enfert C."/>
            <person name="Bouchier C."/>
            <person name="Goldman G.H."/>
            <person name="Bell-Pedersen D."/>
            <person name="Griffiths-Jones S."/>
            <person name="Doonan J.H."/>
            <person name="Yu J."/>
            <person name="Vienken K."/>
            <person name="Pain A."/>
            <person name="Freitag M."/>
            <person name="Selker E.U."/>
            <person name="Archer D.B."/>
            <person name="Penalva M.A."/>
            <person name="Oakley B.R."/>
            <person name="Momany M."/>
            <person name="Tanaka T."/>
            <person name="Kumagai T."/>
            <person name="Asai K."/>
            <person name="Machida M."/>
            <person name="Nierman W.C."/>
            <person name="Denning D.W."/>
            <person name="Caddick M."/>
            <person name="Hynes M."/>
            <person name="Paoletti M."/>
            <person name="Fischer R."/>
            <person name="Miller B."/>
            <person name="Dyer P."/>
            <person name="Sachs M.S."/>
            <person name="Osmani S.A."/>
            <person name="Birren B.W."/>
        </authorList>
    </citation>
    <scope>NUCLEOTIDE SEQUENCE [LARGE SCALE GENOMIC DNA]</scope>
    <source>
        <strain evidence="3">FGSC A4 / ATCC 38163 / CBS 112.46 / NRRL 194 / M139</strain>
    </source>
</reference>
<accession>Q5B888</accession>
<evidence type="ECO:0000313" key="3">
    <source>
        <dbReference type="Proteomes" id="UP000000560"/>
    </source>
</evidence>
<organism evidence="2 3">
    <name type="scientific">Emericella nidulans (strain FGSC A4 / ATCC 38163 / CBS 112.46 / NRRL 194 / M139)</name>
    <name type="common">Aspergillus nidulans</name>
    <dbReference type="NCBI Taxonomy" id="227321"/>
    <lineage>
        <taxon>Eukaryota</taxon>
        <taxon>Fungi</taxon>
        <taxon>Dikarya</taxon>
        <taxon>Ascomycota</taxon>
        <taxon>Pezizomycotina</taxon>
        <taxon>Eurotiomycetes</taxon>
        <taxon>Eurotiomycetidae</taxon>
        <taxon>Eurotiales</taxon>
        <taxon>Aspergillaceae</taxon>
        <taxon>Aspergillus</taxon>
        <taxon>Aspergillus subgen. Nidulantes</taxon>
    </lineage>
</organism>
<dbReference type="EMBL" id="BN001306">
    <property type="protein sequence ID" value="CBF83114.1"/>
    <property type="molecule type" value="Genomic_DNA"/>
</dbReference>
<feature type="domain" description="AB hydrolase-1" evidence="1">
    <location>
        <begin position="14"/>
        <end position="133"/>
    </location>
</feature>
<evidence type="ECO:0000313" key="2">
    <source>
        <dbReference type="EMBL" id="CBF83114.1"/>
    </source>
</evidence>
<dbReference type="RefSeq" id="XP_660846.1">
    <property type="nucleotide sequence ID" value="XM_655754.1"/>
</dbReference>
<accession>C8VI63</accession>